<name>A0A1N6GU28_9BACT</name>
<keyword evidence="2 3" id="KW-0975">Bacterial flagellum</keyword>
<dbReference type="InterPro" id="IPR001029">
    <property type="entry name" value="Flagellin_N"/>
</dbReference>
<dbReference type="Pfam" id="PF00700">
    <property type="entry name" value="Flagellin_C"/>
    <property type="match status" value="1"/>
</dbReference>
<keyword evidence="3" id="KW-0964">Secreted</keyword>
<keyword evidence="6" id="KW-0282">Flagellum</keyword>
<accession>A0A1N6GU28</accession>
<sequence length="574" mass="59111">MSLIINNNSMANTAARNLNTAYKQLTESTERLSSGMRINSAADDAAGLAVREMMRAQVTTLNQGVRNANDAISMIQTADGALSVIDEKLIRMNELAEQAATGTYTDEQRAIIDQEYQTMADEITRISDSTDFNGQNLLNGALEEGSSYEDADGNTQTGSALTVHFGTGNDADEDKYSIEIEDVSSGALGVGSDSLDYEINDEGLVTTKDGNAIYQNENGDVYIEGDDPAVTGAPAGYTQVQLQKKDLADPTADDTAIAELESQVTIPAAGTAGAITVDGSSIHGTIDADGNLSYSVDGTADATTDLAVNAAGELTFGTGGTAKAVYTTTDADGNVSLKVSADGTIPEAGTAVDVGADGSLTVNVDGVDQKLLTSTAADGSAKYFIAGVSSDVPADASAMNVAADSVEQNFEVGSDGVATLGAVTVQKGATGYGLTAATAGAGAADASFEMTVTTASDEEIASFEQELGKTDEYAGSSIATQEGAQAALGAIQKAIEMKDKNRANLGAYENRLEATISNLEIQSENLSAAESRISDVDVATEMTEYTLRQTISQAATSMLAQANSLPQNALKLIG</sequence>
<dbReference type="GO" id="GO:0005198">
    <property type="term" value="F:structural molecule activity"/>
    <property type="evidence" value="ECO:0007669"/>
    <property type="project" value="UniProtKB-UniRule"/>
</dbReference>
<keyword evidence="6" id="KW-0966">Cell projection</keyword>
<dbReference type="GO" id="GO:0005576">
    <property type="term" value="C:extracellular region"/>
    <property type="evidence" value="ECO:0007669"/>
    <property type="project" value="UniProtKB-SubCell"/>
</dbReference>
<dbReference type="InterPro" id="IPR042187">
    <property type="entry name" value="Flagellin_C_sub2"/>
</dbReference>
<dbReference type="Gene3D" id="6.10.10.10">
    <property type="entry name" value="Flagellar export chaperone, C-terminal domain"/>
    <property type="match status" value="1"/>
</dbReference>
<dbReference type="PRINTS" id="PR00207">
    <property type="entry name" value="FLAGELLIN"/>
</dbReference>
<feature type="domain" description="Flagellin N-terminal" evidence="4">
    <location>
        <begin position="5"/>
        <end position="141"/>
    </location>
</feature>
<gene>
    <name evidence="6" type="ORF">SAMN02745161_1793</name>
</gene>
<evidence type="ECO:0000259" key="5">
    <source>
        <dbReference type="Pfam" id="PF00700"/>
    </source>
</evidence>
<reference evidence="7" key="1">
    <citation type="submission" date="2016-11" db="EMBL/GenBank/DDBJ databases">
        <authorList>
            <person name="Varghese N."/>
            <person name="Submissions S."/>
        </authorList>
    </citation>
    <scope>NUCLEOTIDE SEQUENCE [LARGE SCALE GENOMIC DNA]</scope>
    <source>
        <strain evidence="7">DSM 17456</strain>
    </source>
</reference>
<keyword evidence="6" id="KW-0969">Cilium</keyword>
<dbReference type="SUPFAM" id="SSF64518">
    <property type="entry name" value="Phase 1 flagellin"/>
    <property type="match status" value="1"/>
</dbReference>
<comment type="subcellular location">
    <subcellularLocation>
        <location evidence="3">Secreted</location>
    </subcellularLocation>
    <subcellularLocation>
        <location evidence="3">Bacterial flagellum</location>
    </subcellularLocation>
</comment>
<dbReference type="InterPro" id="IPR046358">
    <property type="entry name" value="Flagellin_C"/>
</dbReference>
<organism evidence="6 7">
    <name type="scientific">Halodesulfovibrio marinisediminis DSM 17456</name>
    <dbReference type="NCBI Taxonomy" id="1121457"/>
    <lineage>
        <taxon>Bacteria</taxon>
        <taxon>Pseudomonadati</taxon>
        <taxon>Thermodesulfobacteriota</taxon>
        <taxon>Desulfovibrionia</taxon>
        <taxon>Desulfovibrionales</taxon>
        <taxon>Desulfovibrionaceae</taxon>
        <taxon>Halodesulfovibrio</taxon>
    </lineage>
</organism>
<dbReference type="AlphaFoldDB" id="A0A1N6GU28"/>
<protein>
    <recommendedName>
        <fullName evidence="3">Flagellin</fullName>
    </recommendedName>
</protein>
<dbReference type="PANTHER" id="PTHR42792">
    <property type="entry name" value="FLAGELLIN"/>
    <property type="match status" value="1"/>
</dbReference>
<evidence type="ECO:0000256" key="1">
    <source>
        <dbReference type="ARBA" id="ARBA00005709"/>
    </source>
</evidence>
<evidence type="ECO:0000256" key="2">
    <source>
        <dbReference type="ARBA" id="ARBA00023143"/>
    </source>
</evidence>
<evidence type="ECO:0000313" key="7">
    <source>
        <dbReference type="Proteomes" id="UP000184694"/>
    </source>
</evidence>
<dbReference type="InterPro" id="IPR001492">
    <property type="entry name" value="Flagellin"/>
</dbReference>
<dbReference type="Pfam" id="PF00669">
    <property type="entry name" value="Flagellin_N"/>
    <property type="match status" value="1"/>
</dbReference>
<proteinExistence type="inferred from homology"/>
<dbReference type="EMBL" id="FSRG01000005">
    <property type="protein sequence ID" value="SIO10845.1"/>
    <property type="molecule type" value="Genomic_DNA"/>
</dbReference>
<dbReference type="OrthoDB" id="9796789at2"/>
<dbReference type="Gene3D" id="1.20.1330.10">
    <property type="entry name" value="f41 fragment of flagellin, N-terminal domain"/>
    <property type="match status" value="2"/>
</dbReference>
<dbReference type="GO" id="GO:0009288">
    <property type="term" value="C:bacterial-type flagellum"/>
    <property type="evidence" value="ECO:0007669"/>
    <property type="project" value="UniProtKB-SubCell"/>
</dbReference>
<evidence type="ECO:0000259" key="4">
    <source>
        <dbReference type="Pfam" id="PF00669"/>
    </source>
</evidence>
<comment type="function">
    <text evidence="3">Flagellin is the subunit protein which polymerizes to form the filaments of bacterial flagella.</text>
</comment>
<dbReference type="Gene3D" id="3.30.70.2120">
    <property type="match status" value="1"/>
</dbReference>
<keyword evidence="7" id="KW-1185">Reference proteome</keyword>
<dbReference type="Proteomes" id="UP000184694">
    <property type="component" value="Unassembled WGS sequence"/>
</dbReference>
<evidence type="ECO:0000256" key="3">
    <source>
        <dbReference type="RuleBase" id="RU362073"/>
    </source>
</evidence>
<dbReference type="PANTHER" id="PTHR42792:SF2">
    <property type="entry name" value="FLAGELLIN"/>
    <property type="match status" value="1"/>
</dbReference>
<dbReference type="STRING" id="1121457.SAMN02745161_1793"/>
<comment type="similarity">
    <text evidence="1 3">Belongs to the bacterial flagellin family.</text>
</comment>
<evidence type="ECO:0000313" key="6">
    <source>
        <dbReference type="EMBL" id="SIO10845.1"/>
    </source>
</evidence>
<feature type="domain" description="Flagellin C-terminal" evidence="5">
    <location>
        <begin position="489"/>
        <end position="573"/>
    </location>
</feature>